<dbReference type="Pfam" id="PF09037">
    <property type="entry name" value="Sulphotransf"/>
    <property type="match status" value="1"/>
</dbReference>
<evidence type="ECO:0000259" key="1">
    <source>
        <dbReference type="Pfam" id="PF09037"/>
    </source>
</evidence>
<dbReference type="GO" id="GO:0016740">
    <property type="term" value="F:transferase activity"/>
    <property type="evidence" value="ECO:0007669"/>
    <property type="project" value="UniProtKB-KW"/>
</dbReference>
<accession>A0A0M6ZQW6</accession>
<keyword evidence="3" id="KW-1185">Reference proteome</keyword>
<name>A0A0M6ZQW6_9HYPH</name>
<evidence type="ECO:0000313" key="3">
    <source>
        <dbReference type="Proteomes" id="UP000049983"/>
    </source>
</evidence>
<dbReference type="AlphaFoldDB" id="A0A0M6ZQW6"/>
<reference evidence="3" key="1">
    <citation type="submission" date="2015-07" db="EMBL/GenBank/DDBJ databases">
        <authorList>
            <person name="Rodrigo-Torres Lidia"/>
            <person name="Arahal R.David."/>
        </authorList>
    </citation>
    <scope>NUCLEOTIDE SEQUENCE [LARGE SCALE GENOMIC DNA]</scope>
    <source>
        <strain evidence="3">CECT 5096</strain>
    </source>
</reference>
<dbReference type="Proteomes" id="UP000049983">
    <property type="component" value="Unassembled WGS sequence"/>
</dbReference>
<dbReference type="PIRSF" id="PIRSF021497">
    <property type="entry name" value="Sulphotransferase_Stf0"/>
    <property type="match status" value="1"/>
</dbReference>
<dbReference type="Gene3D" id="3.40.50.300">
    <property type="entry name" value="P-loop containing nucleotide triphosphate hydrolases"/>
    <property type="match status" value="1"/>
</dbReference>
<evidence type="ECO:0000313" key="2">
    <source>
        <dbReference type="EMBL" id="CTQ73221.1"/>
    </source>
</evidence>
<protein>
    <submittedName>
        <fullName evidence="2">Stf0 sulphotransferase</fullName>
    </submittedName>
</protein>
<organism evidence="2 3">
    <name type="scientific">Roseibium album</name>
    <dbReference type="NCBI Taxonomy" id="311410"/>
    <lineage>
        <taxon>Bacteria</taxon>
        <taxon>Pseudomonadati</taxon>
        <taxon>Pseudomonadota</taxon>
        <taxon>Alphaproteobacteria</taxon>
        <taxon>Hyphomicrobiales</taxon>
        <taxon>Stappiaceae</taxon>
        <taxon>Roseibium</taxon>
    </lineage>
</organism>
<keyword evidence="2" id="KW-0808">Transferase</keyword>
<dbReference type="EMBL" id="CXWC01000011">
    <property type="protein sequence ID" value="CTQ73221.1"/>
    <property type="molecule type" value="Genomic_DNA"/>
</dbReference>
<proteinExistence type="predicted"/>
<dbReference type="InterPro" id="IPR015124">
    <property type="entry name" value="Stf0"/>
</dbReference>
<sequence>MYFKLNSVREPIQIIEIFDSDRSDSFDLGHQFMTTQPETGYQAYVICTSPRSGSTLLCKLLAATGQAGDPRSYFHNADVGDWQRSLGLDETSFANEKEQLTTVLETARNKGTAGSGIFGLRLQRKSFDYFVRQLAILCPGRETHSGRFEAVFGKTLFIHLTRSDKLAQAVSFVKASQTGLWHKAPDGTELERLAPPREPNYDAALIREHVDLMTAYDLAWADWFKAENIMPLRITYDDLSREPETVIEETLVRIGRDPAHAKNIDLPVARLSDGVNRAWIERFRSETQSDPDITGQD</sequence>
<dbReference type="InterPro" id="IPR027417">
    <property type="entry name" value="P-loop_NTPase"/>
</dbReference>
<feature type="domain" description="Sulphotransferase Stf0" evidence="1">
    <location>
        <begin position="43"/>
        <end position="285"/>
    </location>
</feature>
<dbReference type="InterPro" id="IPR024628">
    <property type="entry name" value="Sulfotransferase_Stf0_dom"/>
</dbReference>
<dbReference type="SUPFAM" id="SSF52540">
    <property type="entry name" value="P-loop containing nucleoside triphosphate hydrolases"/>
    <property type="match status" value="1"/>
</dbReference>
<gene>
    <name evidence="2" type="ORF">LA5096_03574</name>
</gene>
<dbReference type="STRING" id="311410.LA5095_00434"/>